<gene>
    <name evidence="10" type="ORF">E4650_02090</name>
    <name evidence="9" type="ORF">SAMN04488588_0159</name>
</gene>
<evidence type="ECO:0000313" key="11">
    <source>
        <dbReference type="Proteomes" id="UP000199322"/>
    </source>
</evidence>
<reference evidence="9 11" key="1">
    <citation type="submission" date="2016-10" db="EMBL/GenBank/DDBJ databases">
        <authorList>
            <person name="de Groot N.N."/>
        </authorList>
    </citation>
    <scope>NUCLEOTIDE SEQUENCE [LARGE SCALE GENOMIC DNA]</scope>
    <source>
        <strain evidence="9 11">WG14</strain>
    </source>
</reference>
<dbReference type="InterPro" id="IPR035906">
    <property type="entry name" value="MetI-like_sf"/>
</dbReference>
<dbReference type="InterPro" id="IPR025966">
    <property type="entry name" value="OppC_N"/>
</dbReference>
<dbReference type="EMBL" id="FMYV01000001">
    <property type="protein sequence ID" value="SDB98832.1"/>
    <property type="molecule type" value="Genomic_DNA"/>
</dbReference>
<comment type="subcellular location">
    <subcellularLocation>
        <location evidence="1 7">Cell membrane</location>
        <topology evidence="1 7">Multi-pass membrane protein</topology>
    </subcellularLocation>
</comment>
<dbReference type="InterPro" id="IPR000515">
    <property type="entry name" value="MetI-like"/>
</dbReference>
<keyword evidence="4 7" id="KW-0812">Transmembrane</keyword>
<dbReference type="SUPFAM" id="SSF161098">
    <property type="entry name" value="MetI-like"/>
    <property type="match status" value="1"/>
</dbReference>
<evidence type="ECO:0000256" key="5">
    <source>
        <dbReference type="ARBA" id="ARBA00022989"/>
    </source>
</evidence>
<evidence type="ECO:0000256" key="6">
    <source>
        <dbReference type="ARBA" id="ARBA00023136"/>
    </source>
</evidence>
<dbReference type="Pfam" id="PF12911">
    <property type="entry name" value="OppC_N"/>
    <property type="match status" value="1"/>
</dbReference>
<dbReference type="Proteomes" id="UP000297288">
    <property type="component" value="Unassembled WGS sequence"/>
</dbReference>
<dbReference type="EMBL" id="SRME01000001">
    <property type="protein sequence ID" value="TGG89007.1"/>
    <property type="molecule type" value="Genomic_DNA"/>
</dbReference>
<reference evidence="10 12" key="2">
    <citation type="submission" date="2019-04" db="EMBL/GenBank/DDBJ databases">
        <title>Draft genome sequence data and analysis of a Fermenting Bacterium, Geotoga petraea strain HO-Geo1, isolated from heavy-oil petroleum reservoir in Russia.</title>
        <authorList>
            <person name="Grouzdev D.S."/>
            <person name="Semenova E.M."/>
            <person name="Sokolova D.S."/>
            <person name="Tourova T.P."/>
            <person name="Poltaraus A.B."/>
            <person name="Nazina T.N."/>
        </authorList>
    </citation>
    <scope>NUCLEOTIDE SEQUENCE [LARGE SCALE GENOMIC DNA]</scope>
    <source>
        <strain evidence="10 12">HO-Geo1</strain>
    </source>
</reference>
<accession>A0A1G6HX44</accession>
<keyword evidence="11" id="KW-1185">Reference proteome</keyword>
<dbReference type="GO" id="GO:0005886">
    <property type="term" value="C:plasma membrane"/>
    <property type="evidence" value="ECO:0007669"/>
    <property type="project" value="UniProtKB-SubCell"/>
</dbReference>
<evidence type="ECO:0000313" key="9">
    <source>
        <dbReference type="EMBL" id="SDB98832.1"/>
    </source>
</evidence>
<dbReference type="RefSeq" id="WP_091401927.1">
    <property type="nucleotide sequence ID" value="NZ_FMYV01000001.1"/>
</dbReference>
<dbReference type="OrthoDB" id="44350at2"/>
<dbReference type="PANTHER" id="PTHR43386:SF1">
    <property type="entry name" value="D,D-DIPEPTIDE TRANSPORT SYSTEM PERMEASE PROTEIN DDPC-RELATED"/>
    <property type="match status" value="1"/>
</dbReference>
<organism evidence="9 11">
    <name type="scientific">Geotoga petraea</name>
    <dbReference type="NCBI Taxonomy" id="28234"/>
    <lineage>
        <taxon>Bacteria</taxon>
        <taxon>Thermotogati</taxon>
        <taxon>Thermotogota</taxon>
        <taxon>Thermotogae</taxon>
        <taxon>Petrotogales</taxon>
        <taxon>Petrotogaceae</taxon>
        <taxon>Geotoga</taxon>
    </lineage>
</organism>
<evidence type="ECO:0000256" key="3">
    <source>
        <dbReference type="ARBA" id="ARBA00022475"/>
    </source>
</evidence>
<feature type="transmembrane region" description="Helical" evidence="7">
    <location>
        <begin position="37"/>
        <end position="58"/>
    </location>
</feature>
<dbReference type="CDD" id="cd06261">
    <property type="entry name" value="TM_PBP2"/>
    <property type="match status" value="1"/>
</dbReference>
<feature type="transmembrane region" description="Helical" evidence="7">
    <location>
        <begin position="100"/>
        <end position="126"/>
    </location>
</feature>
<dbReference type="AlphaFoldDB" id="A0A1G6HX44"/>
<evidence type="ECO:0000256" key="7">
    <source>
        <dbReference type="RuleBase" id="RU363032"/>
    </source>
</evidence>
<name>A0A1G6HX44_9BACT</name>
<dbReference type="Gene3D" id="1.10.3720.10">
    <property type="entry name" value="MetI-like"/>
    <property type="match status" value="1"/>
</dbReference>
<dbReference type="Proteomes" id="UP000199322">
    <property type="component" value="Unassembled WGS sequence"/>
</dbReference>
<keyword evidence="5 7" id="KW-1133">Transmembrane helix</keyword>
<keyword evidence="6 7" id="KW-0472">Membrane</keyword>
<dbReference type="Pfam" id="PF00528">
    <property type="entry name" value="BPD_transp_1"/>
    <property type="match status" value="1"/>
</dbReference>
<dbReference type="STRING" id="28234.SAMN04488588_0159"/>
<proteinExistence type="inferred from homology"/>
<comment type="similarity">
    <text evidence="7">Belongs to the binding-protein-dependent transport system permease family.</text>
</comment>
<evidence type="ECO:0000259" key="8">
    <source>
        <dbReference type="PROSITE" id="PS50928"/>
    </source>
</evidence>
<evidence type="ECO:0000313" key="12">
    <source>
        <dbReference type="Proteomes" id="UP000297288"/>
    </source>
</evidence>
<sequence length="301" mass="33105">MANSENYNEIINDISNLKKQKSSQLSLVWARFKKNRLALIGFIIIFIIIFIAIFAPLISPYDPLDTDPINRLQAPSKEHWLGTDELGRDVLSRTFYGSRIALQIGLLIVLFEGAIGIFLGVLAGFFGGLTDWIIMRLVDILRSFPVIILAMAIAGIMGQGVYNVVIALGIVGWTTYARMIRSKILTIKNSDYIEAAYSIGESTPSIIWRYVLPNAIPTAIIMMAIMMPTALIASATLSFLGVGVQPPTPDWGSMISAGRDYLIRAPWISTSAGLFIMVTVLGFNFIGDGLRDALDPTTKRN</sequence>
<protein>
    <submittedName>
        <fullName evidence="10">ABC transporter permease</fullName>
    </submittedName>
    <submittedName>
        <fullName evidence="9">Peptide/nickel transport system permease protein</fullName>
    </submittedName>
</protein>
<evidence type="ECO:0000256" key="1">
    <source>
        <dbReference type="ARBA" id="ARBA00004651"/>
    </source>
</evidence>
<dbReference type="InterPro" id="IPR050366">
    <property type="entry name" value="BP-dependent_transpt_permease"/>
</dbReference>
<feature type="transmembrane region" description="Helical" evidence="7">
    <location>
        <begin position="261"/>
        <end position="286"/>
    </location>
</feature>
<dbReference type="PROSITE" id="PS50928">
    <property type="entry name" value="ABC_TM1"/>
    <property type="match status" value="1"/>
</dbReference>
<dbReference type="GO" id="GO:0055085">
    <property type="term" value="P:transmembrane transport"/>
    <property type="evidence" value="ECO:0007669"/>
    <property type="project" value="InterPro"/>
</dbReference>
<evidence type="ECO:0000256" key="4">
    <source>
        <dbReference type="ARBA" id="ARBA00022692"/>
    </source>
</evidence>
<keyword evidence="2 7" id="KW-0813">Transport</keyword>
<keyword evidence="3" id="KW-1003">Cell membrane</keyword>
<dbReference type="PANTHER" id="PTHR43386">
    <property type="entry name" value="OLIGOPEPTIDE TRANSPORT SYSTEM PERMEASE PROTEIN APPC"/>
    <property type="match status" value="1"/>
</dbReference>
<feature type="transmembrane region" description="Helical" evidence="7">
    <location>
        <begin position="219"/>
        <end position="241"/>
    </location>
</feature>
<feature type="domain" description="ABC transmembrane type-1" evidence="8">
    <location>
        <begin position="102"/>
        <end position="287"/>
    </location>
</feature>
<evidence type="ECO:0000313" key="10">
    <source>
        <dbReference type="EMBL" id="TGG89007.1"/>
    </source>
</evidence>
<evidence type="ECO:0000256" key="2">
    <source>
        <dbReference type="ARBA" id="ARBA00022448"/>
    </source>
</evidence>